<dbReference type="PROSITE" id="PS00107">
    <property type="entry name" value="PROTEIN_KINASE_ATP"/>
    <property type="match status" value="1"/>
</dbReference>
<feature type="domain" description="Protein kinase" evidence="8">
    <location>
        <begin position="15"/>
        <end position="285"/>
    </location>
</feature>
<keyword evidence="7" id="KW-1133">Transmembrane helix</keyword>
<dbReference type="InterPro" id="IPR011009">
    <property type="entry name" value="Kinase-like_dom_sf"/>
</dbReference>
<dbReference type="PANTHER" id="PTHR43289:SF34">
    <property type="entry name" value="SERINE_THREONINE-PROTEIN KINASE YBDM-RELATED"/>
    <property type="match status" value="1"/>
</dbReference>
<protein>
    <submittedName>
        <fullName evidence="9">Serine/threonine protein kinase</fullName>
    </submittedName>
</protein>
<feature type="compositionally biased region" description="Pro residues" evidence="6">
    <location>
        <begin position="348"/>
        <end position="359"/>
    </location>
</feature>
<comment type="caution">
    <text evidence="9">The sequence shown here is derived from an EMBL/GenBank/DDBJ whole genome shotgun (WGS) entry which is preliminary data.</text>
</comment>
<feature type="transmembrane region" description="Helical" evidence="7">
    <location>
        <begin position="462"/>
        <end position="485"/>
    </location>
</feature>
<dbReference type="Pfam" id="PF00069">
    <property type="entry name" value="Pkinase"/>
    <property type="match status" value="1"/>
</dbReference>
<evidence type="ECO:0000256" key="3">
    <source>
        <dbReference type="ARBA" id="ARBA00022777"/>
    </source>
</evidence>
<feature type="binding site" evidence="5">
    <location>
        <position position="43"/>
    </location>
    <ligand>
        <name>ATP</name>
        <dbReference type="ChEBI" id="CHEBI:30616"/>
    </ligand>
</feature>
<gene>
    <name evidence="9" type="ORF">H9Y04_18570</name>
</gene>
<name>A0ABR7SI97_9ACTN</name>
<dbReference type="InterPro" id="IPR017441">
    <property type="entry name" value="Protein_kinase_ATP_BS"/>
</dbReference>
<dbReference type="InterPro" id="IPR008271">
    <property type="entry name" value="Ser/Thr_kinase_AS"/>
</dbReference>
<keyword evidence="10" id="KW-1185">Reference proteome</keyword>
<feature type="compositionally biased region" description="Gly residues" evidence="6">
    <location>
        <begin position="312"/>
        <end position="337"/>
    </location>
</feature>
<feature type="compositionally biased region" description="Pro residues" evidence="6">
    <location>
        <begin position="379"/>
        <end position="402"/>
    </location>
</feature>
<evidence type="ECO:0000256" key="1">
    <source>
        <dbReference type="ARBA" id="ARBA00022679"/>
    </source>
</evidence>
<evidence type="ECO:0000256" key="5">
    <source>
        <dbReference type="PROSITE-ProRule" id="PRU10141"/>
    </source>
</evidence>
<evidence type="ECO:0000259" key="8">
    <source>
        <dbReference type="PROSITE" id="PS50011"/>
    </source>
</evidence>
<feature type="compositionally biased region" description="Low complexity" evidence="6">
    <location>
        <begin position="519"/>
        <end position="533"/>
    </location>
</feature>
<dbReference type="CDD" id="cd14014">
    <property type="entry name" value="STKc_PknB_like"/>
    <property type="match status" value="1"/>
</dbReference>
<keyword evidence="7" id="KW-0812">Transmembrane</keyword>
<keyword evidence="1" id="KW-0808">Transferase</keyword>
<dbReference type="Proteomes" id="UP000642284">
    <property type="component" value="Unassembled WGS sequence"/>
</dbReference>
<evidence type="ECO:0000256" key="6">
    <source>
        <dbReference type="SAM" id="MobiDB-lite"/>
    </source>
</evidence>
<dbReference type="Gene3D" id="1.10.510.10">
    <property type="entry name" value="Transferase(Phosphotransferase) domain 1"/>
    <property type="match status" value="1"/>
</dbReference>
<dbReference type="EMBL" id="JACTVJ010000007">
    <property type="protein sequence ID" value="MBC9714564.1"/>
    <property type="molecule type" value="Genomic_DNA"/>
</dbReference>
<dbReference type="PROSITE" id="PS50011">
    <property type="entry name" value="PROTEIN_KINASE_DOM"/>
    <property type="match status" value="1"/>
</dbReference>
<accession>A0ABR7SI97</accession>
<feature type="region of interest" description="Disordered" evidence="6">
    <location>
        <begin position="304"/>
        <end position="455"/>
    </location>
</feature>
<dbReference type="PROSITE" id="PS00108">
    <property type="entry name" value="PROTEIN_KINASE_ST"/>
    <property type="match status" value="1"/>
</dbReference>
<keyword evidence="9" id="KW-0723">Serine/threonine-protein kinase</keyword>
<feature type="region of interest" description="Disordered" evidence="6">
    <location>
        <begin position="489"/>
        <end position="539"/>
    </location>
</feature>
<evidence type="ECO:0000256" key="4">
    <source>
        <dbReference type="ARBA" id="ARBA00022840"/>
    </source>
</evidence>
<dbReference type="GO" id="GO:0004674">
    <property type="term" value="F:protein serine/threonine kinase activity"/>
    <property type="evidence" value="ECO:0007669"/>
    <property type="project" value="UniProtKB-KW"/>
</dbReference>
<evidence type="ECO:0000313" key="10">
    <source>
        <dbReference type="Proteomes" id="UP000642284"/>
    </source>
</evidence>
<keyword evidence="3 9" id="KW-0418">Kinase</keyword>
<keyword evidence="2 5" id="KW-0547">Nucleotide-binding</keyword>
<keyword evidence="7" id="KW-0472">Membrane</keyword>
<dbReference type="Gene3D" id="3.30.200.20">
    <property type="entry name" value="Phosphorylase Kinase, domain 1"/>
    <property type="match status" value="1"/>
</dbReference>
<organism evidence="9 10">
    <name type="scientific">Streptomyces polyasparticus</name>
    <dbReference type="NCBI Taxonomy" id="2767826"/>
    <lineage>
        <taxon>Bacteria</taxon>
        <taxon>Bacillati</taxon>
        <taxon>Actinomycetota</taxon>
        <taxon>Actinomycetes</taxon>
        <taxon>Kitasatosporales</taxon>
        <taxon>Streptomycetaceae</taxon>
        <taxon>Streptomyces</taxon>
    </lineage>
</organism>
<proteinExistence type="predicted"/>
<dbReference type="InterPro" id="IPR000719">
    <property type="entry name" value="Prot_kinase_dom"/>
</dbReference>
<evidence type="ECO:0000256" key="2">
    <source>
        <dbReference type="ARBA" id="ARBA00022741"/>
    </source>
</evidence>
<evidence type="ECO:0000256" key="7">
    <source>
        <dbReference type="SAM" id="Phobius"/>
    </source>
</evidence>
<dbReference type="RefSeq" id="WP_187814979.1">
    <property type="nucleotide sequence ID" value="NZ_JACTVJ010000007.1"/>
</dbReference>
<feature type="compositionally biased region" description="Low complexity" evidence="6">
    <location>
        <begin position="338"/>
        <end position="347"/>
    </location>
</feature>
<feature type="compositionally biased region" description="Low complexity" evidence="6">
    <location>
        <begin position="500"/>
        <end position="512"/>
    </location>
</feature>
<sequence length="649" mass="66569">MESLGAGDPQRIGAYRLLGRLGAGGMGQVYLARSERGRTVAVKLVRQELAEQEEFRARFRQEVQAARRVGGQWTAPVLDADTEAAIPWVATGYVAGPSLQQVVAVEHGPLPERSVRVLAAGLAYALKDIHAAGLIHRDLKPSNVLVTIDGPRVIDFGIARALETVTDGGLTRTGALIGSPGFMAPEQVRGDRITPACDVFCLGSVLAYAATGVLPFGSESSGVHALMFRIAQEDPDLSELPERLHDLIAACLRKDSATRPTLDQVLEQAGAEDTVSGGRSLEPWLPGMLVAQLGRHAVELLDSEDPEERAGGEAGPAGAGGLVGAGGPGPAGAGGPAGAADAASPTPGQVPPASPPAPGAPGDAGVDHLPTVIVGQNAAPPPQGATPPPGSPAHTTPPPPHGHAPAYGYPQPAPQGHPYPGGAAQPTPPGMHFAPHNGWDSGGRGGTPPYGPPAPARRNGRATVFLVAVAVIVAIGAGGTVYAVMKGEEGNRKDRGSPNPTVTTTQGTSDTSTPPPTTESPSPSQAPTTPSPSGEGEIPQEFLGTWEAEFESGGGTNTRVLRIQQGNQGDTVMSLTGKGPTHDCRWTATLQSAQSTDNVLVLSPSEVTFGKATECKPGETSELRLTDDNHLSRELIGSGGEPLTYTRTG</sequence>
<dbReference type="SUPFAM" id="SSF56112">
    <property type="entry name" value="Protein kinase-like (PK-like)"/>
    <property type="match status" value="1"/>
</dbReference>
<reference evidence="9 10" key="1">
    <citation type="submission" date="2020-08" db="EMBL/GenBank/DDBJ databases">
        <title>Genemic of Streptomyces polyaspartic.</title>
        <authorList>
            <person name="Liu W."/>
        </authorList>
    </citation>
    <scope>NUCLEOTIDE SEQUENCE [LARGE SCALE GENOMIC DNA]</scope>
    <source>
        <strain evidence="9 10">TRM66268-LWL</strain>
    </source>
</reference>
<keyword evidence="4 5" id="KW-0067">ATP-binding</keyword>
<evidence type="ECO:0000313" key="9">
    <source>
        <dbReference type="EMBL" id="MBC9714564.1"/>
    </source>
</evidence>
<dbReference type="PANTHER" id="PTHR43289">
    <property type="entry name" value="MITOGEN-ACTIVATED PROTEIN KINASE KINASE KINASE 20-RELATED"/>
    <property type="match status" value="1"/>
</dbReference>
<dbReference type="SMART" id="SM00220">
    <property type="entry name" value="S_TKc"/>
    <property type="match status" value="1"/>
</dbReference>